<dbReference type="PANTHER" id="PTHR43742:SF6">
    <property type="entry name" value="OXIDOREDUCTASE YYAE-RELATED"/>
    <property type="match status" value="1"/>
</dbReference>
<dbReference type="Gene3D" id="2.40.40.20">
    <property type="match status" value="1"/>
</dbReference>
<dbReference type="RefSeq" id="WP_011938204.1">
    <property type="nucleotide sequence ID" value="NC_009483.1"/>
</dbReference>
<dbReference type="InterPro" id="IPR006657">
    <property type="entry name" value="MoPterin_dinucl-bd_dom"/>
</dbReference>
<dbReference type="KEGG" id="gur:Gura_1285"/>
<dbReference type="STRING" id="351605.Gura_1285"/>
<dbReference type="SUPFAM" id="SSF50692">
    <property type="entry name" value="ADC-like"/>
    <property type="match status" value="1"/>
</dbReference>
<dbReference type="Gene3D" id="2.20.25.90">
    <property type="entry name" value="ADC-like domains"/>
    <property type="match status" value="1"/>
</dbReference>
<evidence type="ECO:0000313" key="10">
    <source>
        <dbReference type="Proteomes" id="UP000006695"/>
    </source>
</evidence>
<reference evidence="9 10" key="1">
    <citation type="submission" date="2007-05" db="EMBL/GenBank/DDBJ databases">
        <title>Complete sequence of Geobacter uraniireducens Rf4.</title>
        <authorList>
            <consortium name="US DOE Joint Genome Institute"/>
            <person name="Copeland A."/>
            <person name="Lucas S."/>
            <person name="Lapidus A."/>
            <person name="Barry K."/>
            <person name="Detter J.C."/>
            <person name="Glavina del Rio T."/>
            <person name="Hammon N."/>
            <person name="Israni S."/>
            <person name="Dalin E."/>
            <person name="Tice H."/>
            <person name="Pitluck S."/>
            <person name="Chertkov O."/>
            <person name="Brettin T."/>
            <person name="Bruce D."/>
            <person name="Han C."/>
            <person name="Schmutz J."/>
            <person name="Larimer F."/>
            <person name="Land M."/>
            <person name="Hauser L."/>
            <person name="Kyrpides N."/>
            <person name="Mikhailova N."/>
            <person name="Shelobolina E."/>
            <person name="Aklujkar M."/>
            <person name="Lovley D."/>
            <person name="Richardson P."/>
        </authorList>
    </citation>
    <scope>NUCLEOTIDE SEQUENCE [LARGE SCALE GENOMIC DNA]</scope>
    <source>
        <strain evidence="9 10">Rf4</strain>
    </source>
</reference>
<keyword evidence="6" id="KW-0408">Iron</keyword>
<protein>
    <submittedName>
        <fullName evidence="9">Formate dehydrogenase</fullName>
        <ecNumber evidence="9">1.2.1.2</ecNumber>
    </submittedName>
</protein>
<organism evidence="9 10">
    <name type="scientific">Geotalea uraniireducens (strain Rf4)</name>
    <name type="common">Geobacter uraniireducens</name>
    <dbReference type="NCBI Taxonomy" id="351605"/>
    <lineage>
        <taxon>Bacteria</taxon>
        <taxon>Pseudomonadati</taxon>
        <taxon>Thermodesulfobacteriota</taxon>
        <taxon>Desulfuromonadia</taxon>
        <taxon>Geobacterales</taxon>
        <taxon>Geobacteraceae</taxon>
        <taxon>Geotalea</taxon>
    </lineage>
</organism>
<dbReference type="Gene3D" id="3.40.228.10">
    <property type="entry name" value="Dimethylsulfoxide Reductase, domain 2"/>
    <property type="match status" value="1"/>
</dbReference>
<evidence type="ECO:0000256" key="6">
    <source>
        <dbReference type="ARBA" id="ARBA00023004"/>
    </source>
</evidence>
<dbReference type="Pfam" id="PF01568">
    <property type="entry name" value="Molydop_binding"/>
    <property type="match status" value="1"/>
</dbReference>
<dbReference type="PROSITE" id="PS51669">
    <property type="entry name" value="4FE4S_MOW_BIS_MGD"/>
    <property type="match status" value="1"/>
</dbReference>
<keyword evidence="5 9" id="KW-0560">Oxidoreductase</keyword>
<accession>A5GAB7</accession>
<dbReference type="HOGENOM" id="CLU_000422_13_3_7"/>
<comment type="cofactor">
    <cofactor evidence="1">
        <name>Mo-bis(molybdopterin guanine dinucleotide)</name>
        <dbReference type="ChEBI" id="CHEBI:60539"/>
    </cofactor>
</comment>
<dbReference type="InterPro" id="IPR006655">
    <property type="entry name" value="Mopterin_OxRdtase_prok_CS"/>
</dbReference>
<dbReference type="GO" id="GO:0016491">
    <property type="term" value="F:oxidoreductase activity"/>
    <property type="evidence" value="ECO:0007669"/>
    <property type="project" value="UniProtKB-KW"/>
</dbReference>
<name>A5GAB7_GEOUR</name>
<dbReference type="Pfam" id="PF00384">
    <property type="entry name" value="Molybdopterin"/>
    <property type="match status" value="1"/>
</dbReference>
<keyword evidence="10" id="KW-1185">Reference proteome</keyword>
<dbReference type="GO" id="GO:0051536">
    <property type="term" value="F:iron-sulfur cluster binding"/>
    <property type="evidence" value="ECO:0007669"/>
    <property type="project" value="UniProtKB-KW"/>
</dbReference>
<feature type="domain" description="4Fe-4S Mo/W bis-MGD-type" evidence="8">
    <location>
        <begin position="3"/>
        <end position="60"/>
    </location>
</feature>
<keyword evidence="4" id="KW-0479">Metal-binding</keyword>
<dbReference type="AlphaFoldDB" id="A5GAB7"/>
<dbReference type="CDD" id="cd02766">
    <property type="entry name" value="MopB_3"/>
    <property type="match status" value="1"/>
</dbReference>
<dbReference type="InterPro" id="IPR006963">
    <property type="entry name" value="Mopterin_OxRdtase_4Fe-4S_dom"/>
</dbReference>
<proteinExistence type="inferred from homology"/>
<dbReference type="InterPro" id="IPR050612">
    <property type="entry name" value="Prok_Mopterin_Oxidored"/>
</dbReference>
<evidence type="ECO:0000256" key="3">
    <source>
        <dbReference type="ARBA" id="ARBA00022505"/>
    </source>
</evidence>
<dbReference type="SMART" id="SM00926">
    <property type="entry name" value="Molybdop_Fe4S4"/>
    <property type="match status" value="1"/>
</dbReference>
<comment type="similarity">
    <text evidence="2">Belongs to the prokaryotic molybdopterin-containing oxidoreductase family.</text>
</comment>
<dbReference type="InterPro" id="IPR006656">
    <property type="entry name" value="Mopterin_OxRdtase"/>
</dbReference>
<evidence type="ECO:0000256" key="7">
    <source>
        <dbReference type="ARBA" id="ARBA00023014"/>
    </source>
</evidence>
<evidence type="ECO:0000256" key="2">
    <source>
        <dbReference type="ARBA" id="ARBA00010312"/>
    </source>
</evidence>
<dbReference type="OrthoDB" id="9810782at2"/>
<evidence type="ECO:0000256" key="1">
    <source>
        <dbReference type="ARBA" id="ARBA00001942"/>
    </source>
</evidence>
<evidence type="ECO:0000256" key="4">
    <source>
        <dbReference type="ARBA" id="ARBA00022723"/>
    </source>
</evidence>
<dbReference type="GO" id="GO:0043546">
    <property type="term" value="F:molybdopterin cofactor binding"/>
    <property type="evidence" value="ECO:0007669"/>
    <property type="project" value="InterPro"/>
</dbReference>
<sequence>MPGEIKRSVCPYDCPDTCGLLVEVVGDRAVKVSGDPEHPYTRSMLCPKMLHYEETVHSPLRLTTPLIRTGAKGTDSFRPISWKDAIAEIAGRWQGIIEKSGAEAILPYSYAGTMGLVQRNSGHPFFHRLGASRLARTICSPAKDAGWQAVMGETAAPHPDTVAKSDLVILWGINAAATSIHFLHGVREAKKNGAKVWLIDTYETPTAAAADRTFLVRPGSDGALALGLMHVLVRDGLVDQDFINDHVQGFAELKEQVIAAYPPEEASRLTGLPVEVIEQMAKEYGAAAAPFIRLGSGLSRYGNGAMTVRTIACLPALTGAYGINSGGCFPGTSTGPAFAMKEVIREDFMAHPTRIVNMNRLGHSLNDMNDPPVMGLYVYHSNPAAVTPDQNAVLRGLAREDLFTVVHERFMTDTARYADIILPATSSLEHSDLYRSYGTYCVQRAKAVIPAVGESKSNWEVFGLLAEAMGFNEPFFRQSADELIDHLLAIPTPMRAGIDMEALAAGKAVELSIPAGPTSSFRTPSGKIEILNPREHHPLPCYLPPHGEKDPFPFRLMTAPTLFALNASFYEQEELRRRQGGMSLQMNPADAQKLGLMDGERVIAWNGLGEVAFILRVTPKVPSGVVVAEGVWWLAYAPGSRSVNALTSQRLTDEGNGSTFYDNRVDVRRDLSGKIV</sequence>
<dbReference type="CDD" id="cd02786">
    <property type="entry name" value="MopB_CT_3"/>
    <property type="match status" value="1"/>
</dbReference>
<dbReference type="PANTHER" id="PTHR43742">
    <property type="entry name" value="TRIMETHYLAMINE-N-OXIDE REDUCTASE"/>
    <property type="match status" value="1"/>
</dbReference>
<gene>
    <name evidence="9" type="ordered locus">Gura_1285</name>
</gene>
<dbReference type="SUPFAM" id="SSF53706">
    <property type="entry name" value="Formate dehydrogenase/DMSO reductase, domains 1-3"/>
    <property type="match status" value="1"/>
</dbReference>
<dbReference type="Gene3D" id="3.40.50.740">
    <property type="match status" value="1"/>
</dbReference>
<evidence type="ECO:0000259" key="8">
    <source>
        <dbReference type="PROSITE" id="PS51669"/>
    </source>
</evidence>
<keyword evidence="7" id="KW-0411">Iron-sulfur</keyword>
<dbReference type="EMBL" id="CP000698">
    <property type="protein sequence ID" value="ABQ25486.1"/>
    <property type="molecule type" value="Genomic_DNA"/>
</dbReference>
<dbReference type="Proteomes" id="UP000006695">
    <property type="component" value="Chromosome"/>
</dbReference>
<evidence type="ECO:0000256" key="5">
    <source>
        <dbReference type="ARBA" id="ARBA00023002"/>
    </source>
</evidence>
<dbReference type="EC" id="1.2.1.2" evidence="9"/>
<dbReference type="Gene3D" id="3.30.2070.10">
    <property type="entry name" value="Formate dehydrogenase/DMSO reductase"/>
    <property type="match status" value="1"/>
</dbReference>
<dbReference type="PROSITE" id="PS00490">
    <property type="entry name" value="MOLYBDOPTERIN_PROK_2"/>
    <property type="match status" value="1"/>
</dbReference>
<dbReference type="InterPro" id="IPR037920">
    <property type="entry name" value="YoaE_C"/>
</dbReference>
<evidence type="ECO:0000313" key="9">
    <source>
        <dbReference type="EMBL" id="ABQ25486.1"/>
    </source>
</evidence>
<dbReference type="Pfam" id="PF04879">
    <property type="entry name" value="Molybdop_Fe4S4"/>
    <property type="match status" value="1"/>
</dbReference>
<dbReference type="GO" id="GO:0046872">
    <property type="term" value="F:metal ion binding"/>
    <property type="evidence" value="ECO:0007669"/>
    <property type="project" value="UniProtKB-KW"/>
</dbReference>
<dbReference type="InterPro" id="IPR009010">
    <property type="entry name" value="Asp_de-COase-like_dom_sf"/>
</dbReference>
<keyword evidence="3" id="KW-0500">Molybdenum</keyword>